<reference evidence="3 4" key="1">
    <citation type="submission" date="2013-05" db="EMBL/GenBank/DDBJ databases">
        <title>Draft genome of the parasitic nematode Anyclostoma ceylanicum.</title>
        <authorList>
            <person name="Mitreva M."/>
        </authorList>
    </citation>
    <scope>NUCLEOTIDE SEQUENCE [LARGE SCALE GENOMIC DNA]</scope>
</reference>
<dbReference type="PANTHER" id="PTHR14240:SF1">
    <property type="entry name" value="PROTEIN FANTOM-RELATED"/>
    <property type="match status" value="1"/>
</dbReference>
<dbReference type="Proteomes" id="UP000054495">
    <property type="component" value="Unassembled WGS sequence"/>
</dbReference>
<dbReference type="GO" id="GO:0035869">
    <property type="term" value="C:ciliary transition zone"/>
    <property type="evidence" value="ECO:0007669"/>
    <property type="project" value="TreeGrafter"/>
</dbReference>
<dbReference type="PANTHER" id="PTHR14240">
    <property type="entry name" value="RETINITIS PIGMENTOSA GTPASE REGULATOR-INTERACTING PROTEIN"/>
    <property type="match status" value="1"/>
</dbReference>
<feature type="compositionally biased region" description="Basic and acidic residues" evidence="2">
    <location>
        <begin position="128"/>
        <end position="140"/>
    </location>
</feature>
<feature type="coiled-coil region" evidence="1">
    <location>
        <begin position="164"/>
        <end position="219"/>
    </location>
</feature>
<organism evidence="3 4">
    <name type="scientific">Ancylostoma ceylanicum</name>
    <dbReference type="NCBI Taxonomy" id="53326"/>
    <lineage>
        <taxon>Eukaryota</taxon>
        <taxon>Metazoa</taxon>
        <taxon>Ecdysozoa</taxon>
        <taxon>Nematoda</taxon>
        <taxon>Chromadorea</taxon>
        <taxon>Rhabditida</taxon>
        <taxon>Rhabditina</taxon>
        <taxon>Rhabditomorpha</taxon>
        <taxon>Strongyloidea</taxon>
        <taxon>Ancylostomatidae</taxon>
        <taxon>Ancylostomatinae</taxon>
        <taxon>Ancylostoma</taxon>
    </lineage>
</organism>
<dbReference type="EMBL" id="KE124846">
    <property type="protein sequence ID" value="EPB77080.1"/>
    <property type="molecule type" value="Genomic_DNA"/>
</dbReference>
<dbReference type="InterPro" id="IPR031139">
    <property type="entry name" value="RPGRIP1_fam"/>
</dbReference>
<gene>
    <name evidence="3" type="ORF">ANCCEY_03846</name>
</gene>
<protein>
    <submittedName>
        <fullName evidence="3">Uncharacterized protein</fullName>
    </submittedName>
</protein>
<accession>A0A0D6LYE4</accession>
<evidence type="ECO:0000256" key="1">
    <source>
        <dbReference type="SAM" id="Coils"/>
    </source>
</evidence>
<proteinExistence type="predicted"/>
<name>A0A0D6LYE4_9BILA</name>
<feature type="coiled-coil region" evidence="1">
    <location>
        <begin position="382"/>
        <end position="416"/>
    </location>
</feature>
<feature type="coiled-coil region" evidence="1">
    <location>
        <begin position="12"/>
        <end position="87"/>
    </location>
</feature>
<evidence type="ECO:0000313" key="4">
    <source>
        <dbReference type="Proteomes" id="UP000054495"/>
    </source>
</evidence>
<dbReference type="GO" id="GO:1905515">
    <property type="term" value="P:non-motile cilium assembly"/>
    <property type="evidence" value="ECO:0007669"/>
    <property type="project" value="TreeGrafter"/>
</dbReference>
<evidence type="ECO:0000313" key="3">
    <source>
        <dbReference type="EMBL" id="EPB77080.1"/>
    </source>
</evidence>
<dbReference type="AlphaFoldDB" id="A0A0D6LYE4"/>
<evidence type="ECO:0000256" key="2">
    <source>
        <dbReference type="SAM" id="MobiDB-lite"/>
    </source>
</evidence>
<keyword evidence="4" id="KW-1185">Reference proteome</keyword>
<sequence>MVIRPPIETWNRAELEENFHNAYQQLQTAQKKINEQDKKITILNTRLRRSVMERKAKQDAYVEKEKFDELERENQLLALKLKTVKHQLLTYTTPAARPATASAMTGRSTFRPQPTRRAPPTASTPADKTARTEPNTERARTPTARISEAALKDKASYIRLNRLVREKNSQVAELQYEVERLNGLLHDLRSQLETKTSAVRELEIEVRNAREQADDAQYLGKIELLTKQLAVVHSENEVLKEANERLVKQSLSVEFDEGTKEQIELRKQISVLEEKLKDAEQRRVKVEQKLRKEKRALKHLKEKEHSSRKGSIVVQREHTRSEESVDETESVPAKEKDSRKKKRRRWKKMYATLYDELEKLRSMLLIQHDINQKQGTEISLLQEEMESVKVKYESKLKDLRDKLVEKQKKILLLEEQIRSIAYGTQKPIPVKPTVELPIYRQVKVHKL</sequence>
<feature type="region of interest" description="Disordered" evidence="2">
    <location>
        <begin position="295"/>
        <end position="342"/>
    </location>
</feature>
<feature type="region of interest" description="Disordered" evidence="2">
    <location>
        <begin position="99"/>
        <end position="142"/>
    </location>
</feature>
<feature type="compositionally biased region" description="Low complexity" evidence="2">
    <location>
        <begin position="99"/>
        <end position="126"/>
    </location>
</feature>
<keyword evidence="1" id="KW-0175">Coiled coil</keyword>